<reference evidence="2 3" key="1">
    <citation type="journal article" date="2024" name="J. Plant Pathol.">
        <title>Sequence and assembly of the genome of Seiridium unicorne, isolate CBS 538.82, causal agent of cypress canker disease.</title>
        <authorList>
            <person name="Scali E."/>
            <person name="Rocca G.D."/>
            <person name="Danti R."/>
            <person name="Garbelotto M."/>
            <person name="Barberini S."/>
            <person name="Baroncelli R."/>
            <person name="Emiliani G."/>
        </authorList>
    </citation>
    <scope>NUCLEOTIDE SEQUENCE [LARGE SCALE GENOMIC DNA]</scope>
    <source>
        <strain evidence="2 3">BM-138-508</strain>
    </source>
</reference>
<feature type="compositionally biased region" description="Basic and acidic residues" evidence="1">
    <location>
        <begin position="210"/>
        <end position="248"/>
    </location>
</feature>
<proteinExistence type="predicted"/>
<sequence length="306" mass="34209">MAPRASHLSKPVAVPATSHKLGSPFLRAYPPILASYGVSRDEFLSFLDRLNRASVASPPVQVLGLAGNLVSSVPIHTAQIVGGAVNAAATLTTFAMSKGKTEVLLRNINQSLFAPRGLKVEIARLDALAKLAGDIDPVTGVSNGPTQISAQERRMQVMEAWIQHLEISPLPQSDTPDNVWSKLHTTASERQRNKEEKKLLKGRKKAHKDFHKDSAEAERNLNKKMTELREEEQKVLRKEKGKKLGSELRKVEKERHKLEKEYGKEISKIEKDFQKDDKEQESIRKILWLLIQDLNDGNGSIHDEQI</sequence>
<name>A0ABR2UM23_9PEZI</name>
<keyword evidence="3" id="KW-1185">Reference proteome</keyword>
<gene>
    <name evidence="2" type="ORF">SUNI508_10165</name>
</gene>
<protein>
    <submittedName>
        <fullName evidence="2">Uncharacterized protein</fullName>
    </submittedName>
</protein>
<comment type="caution">
    <text evidence="2">The sequence shown here is derived from an EMBL/GenBank/DDBJ whole genome shotgun (WGS) entry which is preliminary data.</text>
</comment>
<evidence type="ECO:0000256" key="1">
    <source>
        <dbReference type="SAM" id="MobiDB-lite"/>
    </source>
</evidence>
<dbReference type="Proteomes" id="UP001408356">
    <property type="component" value="Unassembled WGS sequence"/>
</dbReference>
<dbReference type="InterPro" id="IPR053221">
    <property type="entry name" value="Burnettramic_acid_biosynth"/>
</dbReference>
<dbReference type="PANTHER" id="PTHR38887:SF1">
    <property type="entry name" value="RAS MODIFICATION PROTEIN ERF4"/>
    <property type="match status" value="1"/>
</dbReference>
<feature type="region of interest" description="Disordered" evidence="1">
    <location>
        <begin position="186"/>
        <end position="248"/>
    </location>
</feature>
<evidence type="ECO:0000313" key="2">
    <source>
        <dbReference type="EMBL" id="KAK9415687.1"/>
    </source>
</evidence>
<evidence type="ECO:0000313" key="3">
    <source>
        <dbReference type="Proteomes" id="UP001408356"/>
    </source>
</evidence>
<feature type="compositionally biased region" description="Basic residues" evidence="1">
    <location>
        <begin position="200"/>
        <end position="209"/>
    </location>
</feature>
<organism evidence="2 3">
    <name type="scientific">Seiridium unicorne</name>
    <dbReference type="NCBI Taxonomy" id="138068"/>
    <lineage>
        <taxon>Eukaryota</taxon>
        <taxon>Fungi</taxon>
        <taxon>Dikarya</taxon>
        <taxon>Ascomycota</taxon>
        <taxon>Pezizomycotina</taxon>
        <taxon>Sordariomycetes</taxon>
        <taxon>Xylariomycetidae</taxon>
        <taxon>Amphisphaeriales</taxon>
        <taxon>Sporocadaceae</taxon>
        <taxon>Seiridium</taxon>
    </lineage>
</organism>
<dbReference type="EMBL" id="JARVKF010000413">
    <property type="protein sequence ID" value="KAK9415687.1"/>
    <property type="molecule type" value="Genomic_DNA"/>
</dbReference>
<feature type="compositionally biased region" description="Basic and acidic residues" evidence="1">
    <location>
        <begin position="187"/>
        <end position="199"/>
    </location>
</feature>
<dbReference type="PANTHER" id="PTHR38887">
    <property type="entry name" value="CHROMOSOME 21, WHOLE GENOME SHOTGUN SEQUENCE"/>
    <property type="match status" value="1"/>
</dbReference>
<accession>A0ABR2UM23</accession>